<evidence type="ECO:0000256" key="2">
    <source>
        <dbReference type="ARBA" id="ARBA00009773"/>
    </source>
</evidence>
<feature type="transmembrane region" description="Helical" evidence="6">
    <location>
        <begin position="205"/>
        <end position="226"/>
    </location>
</feature>
<evidence type="ECO:0000256" key="6">
    <source>
        <dbReference type="SAM" id="Phobius"/>
    </source>
</evidence>
<evidence type="ECO:0000313" key="8">
    <source>
        <dbReference type="Proteomes" id="UP000326169"/>
    </source>
</evidence>
<dbReference type="RefSeq" id="WP_006617990.1">
    <property type="nucleotide sequence ID" value="NZ_BIMW01000085.1"/>
</dbReference>
<proteinExistence type="inferred from homology"/>
<feature type="transmembrane region" description="Helical" evidence="6">
    <location>
        <begin position="12"/>
        <end position="29"/>
    </location>
</feature>
<dbReference type="GeneID" id="301682897"/>
<dbReference type="Proteomes" id="UP000326169">
    <property type="component" value="Unassembled WGS sequence"/>
</dbReference>
<evidence type="ECO:0000256" key="4">
    <source>
        <dbReference type="ARBA" id="ARBA00022989"/>
    </source>
</evidence>
<evidence type="ECO:0000313" key="7">
    <source>
        <dbReference type="EMBL" id="GCE93989.1"/>
    </source>
</evidence>
<comment type="subcellular location">
    <subcellularLocation>
        <location evidence="1">Membrane</location>
        <topology evidence="1">Multi-pass membrane protein</topology>
    </subcellularLocation>
</comment>
<dbReference type="Pfam" id="PF01594">
    <property type="entry name" value="AI-2E_transport"/>
    <property type="match status" value="1"/>
</dbReference>
<feature type="transmembrane region" description="Helical" evidence="6">
    <location>
        <begin position="65"/>
        <end position="85"/>
    </location>
</feature>
<accession>A0A5M3T9B9</accession>
<comment type="similarity">
    <text evidence="2">Belongs to the autoinducer-2 exporter (AI-2E) (TC 2.A.86) family.</text>
</comment>
<dbReference type="EMBL" id="BIMW01000085">
    <property type="protein sequence ID" value="GCE93989.1"/>
    <property type="molecule type" value="Genomic_DNA"/>
</dbReference>
<evidence type="ECO:0000256" key="3">
    <source>
        <dbReference type="ARBA" id="ARBA00022692"/>
    </source>
</evidence>
<keyword evidence="3 6" id="KW-0812">Transmembrane</keyword>
<protein>
    <submittedName>
        <fullName evidence="7">Hypothetical membrane protein</fullName>
    </submittedName>
</protein>
<feature type="transmembrane region" description="Helical" evidence="6">
    <location>
        <begin position="156"/>
        <end position="174"/>
    </location>
</feature>
<keyword evidence="8" id="KW-1185">Reference proteome</keyword>
<evidence type="ECO:0000256" key="5">
    <source>
        <dbReference type="ARBA" id="ARBA00023136"/>
    </source>
</evidence>
<gene>
    <name evidence="7" type="ORF">NIES46_20410</name>
</gene>
<comment type="caution">
    <text evidence="7">The sequence shown here is derived from an EMBL/GenBank/DDBJ whole genome shotgun (WGS) entry which is preliminary data.</text>
</comment>
<evidence type="ECO:0000256" key="1">
    <source>
        <dbReference type="ARBA" id="ARBA00004141"/>
    </source>
</evidence>
<name>A0A5M3T9B9_LIMPL</name>
<reference evidence="7 8" key="1">
    <citation type="journal article" date="2019" name="J Genomics">
        <title>The Draft Genome of a Hydrogen-producing Cyanobacterium, Arthrospira platensis NIES-46.</title>
        <authorList>
            <person name="Suzuki S."/>
            <person name="Yamaguchi H."/>
            <person name="Kawachi M."/>
        </authorList>
    </citation>
    <scope>NUCLEOTIDE SEQUENCE [LARGE SCALE GENOMIC DNA]</scope>
    <source>
        <strain evidence="7 8">NIES-46</strain>
    </source>
</reference>
<dbReference type="InterPro" id="IPR002549">
    <property type="entry name" value="AI-2E-like"/>
</dbReference>
<organism evidence="7 8">
    <name type="scientific">Limnospira platensis NIES-46</name>
    <dbReference type="NCBI Taxonomy" id="1236695"/>
    <lineage>
        <taxon>Bacteria</taxon>
        <taxon>Bacillati</taxon>
        <taxon>Cyanobacteriota</taxon>
        <taxon>Cyanophyceae</taxon>
        <taxon>Oscillatoriophycideae</taxon>
        <taxon>Oscillatoriales</taxon>
        <taxon>Sirenicapillariaceae</taxon>
        <taxon>Limnospira</taxon>
    </lineage>
</organism>
<keyword evidence="5 6" id="KW-0472">Membrane</keyword>
<feature type="transmembrane region" description="Helical" evidence="6">
    <location>
        <begin position="35"/>
        <end position="53"/>
    </location>
</feature>
<keyword evidence="4 6" id="KW-1133">Transmembrane helix</keyword>
<sequence length="227" mass="25288">MNSIFSPIQQFLISWILILIAGGLTLKTINYVGELVTILIVAALVAFILNAPVAKLKRFIPRGVAAARVYLVAATVVVLVGLTLLPPVLNQTRQFITKLPELAESAQQQLALFQSWIYEHNLPFDVGILQQQLLNQIQGQAQAITSKSLGLVLGNFNWLIDLILILFLSFYMLLDGDRLWSTLTIIISPKIRLVLTESLPRNLQIFLSGQLILGLFIAFTLAPMFFF</sequence>